<dbReference type="RefSeq" id="WP_054588340.1">
    <property type="nucleotide sequence ID" value="NZ_CP012700.1"/>
</dbReference>
<dbReference type="HAMAP" id="MF_00536">
    <property type="entry name" value="PdxA"/>
    <property type="match status" value="1"/>
</dbReference>
<protein>
    <recommendedName>
        <fullName evidence="7">4-hydroxythreonine-4-phosphate dehydrogenase</fullName>
        <ecNumber evidence="7">1.1.1.262</ecNumber>
    </recommendedName>
    <alternativeName>
        <fullName evidence="7">4-(phosphohydroxy)-L-threonine dehydrogenase</fullName>
    </alternativeName>
</protein>
<comment type="pathway">
    <text evidence="7">Cofactor biosynthesis; pyridoxine 5'-phosphate biosynthesis; pyridoxine 5'-phosphate from D-erythrose 4-phosphate: step 4/5.</text>
</comment>
<dbReference type="KEGG" id="smag:AN936_11960"/>
<keyword evidence="7" id="KW-0862">Zinc</keyword>
<dbReference type="GO" id="GO:0042823">
    <property type="term" value="P:pyridoxal phosphate biosynthetic process"/>
    <property type="evidence" value="ECO:0007669"/>
    <property type="project" value="UniProtKB-UniRule"/>
</dbReference>
<feature type="binding site" evidence="7">
    <location>
        <position position="138"/>
    </location>
    <ligand>
        <name>substrate</name>
    </ligand>
</feature>
<feature type="binding site" evidence="7">
    <location>
        <position position="286"/>
    </location>
    <ligand>
        <name>substrate</name>
    </ligand>
</feature>
<evidence type="ECO:0000256" key="4">
    <source>
        <dbReference type="ARBA" id="ARBA00023002"/>
    </source>
</evidence>
<gene>
    <name evidence="7 8" type="primary">pdxA</name>
    <name evidence="8" type="ORF">AN936_11960</name>
</gene>
<sequence>MSEQSAPRPIAVTMGDPAGVGPEVAARAWAARREHKLPPFVAIGDIAAIEAVWDGPVSRIGDMDEAVRAFDAALPVWHLEDSGPLEPGKPTPAGATCALHALETGIGLTRTQASAALVTGPVSKHALHGIGYTHPGQTEFIAERCGVTATNAVMMLAGPSLRVVPLTVHIPLSEVPERLTSDLIVAKARMVARGLQRDFGIAEPRLAVAGLNPHAGESGQLGGEEIRIIAPAVEQLAAEGIAIDGPLAADALFAPGIRDQYDALLCCYHDQALAPFKALHFHDGVNLTLGLPIIRTSPDHGTAFNIAGKGKADPGPTIAAIAMAARMATARERSCAPAK</sequence>
<dbReference type="GO" id="GO:0050897">
    <property type="term" value="F:cobalt ion binding"/>
    <property type="evidence" value="ECO:0007669"/>
    <property type="project" value="UniProtKB-UniRule"/>
</dbReference>
<evidence type="ECO:0000256" key="2">
    <source>
        <dbReference type="ARBA" id="ARBA00022723"/>
    </source>
</evidence>
<feature type="binding site" evidence="7">
    <location>
        <position position="277"/>
    </location>
    <ligand>
        <name>substrate</name>
    </ligand>
</feature>
<evidence type="ECO:0000256" key="3">
    <source>
        <dbReference type="ARBA" id="ARBA00022857"/>
    </source>
</evidence>
<name>A0A0N9U728_SPHMC</name>
<dbReference type="NCBIfam" id="TIGR00557">
    <property type="entry name" value="pdxA"/>
    <property type="match status" value="1"/>
</dbReference>
<dbReference type="GO" id="GO:0008270">
    <property type="term" value="F:zinc ion binding"/>
    <property type="evidence" value="ECO:0007669"/>
    <property type="project" value="UniProtKB-UniRule"/>
</dbReference>
<evidence type="ECO:0000256" key="1">
    <source>
        <dbReference type="ARBA" id="ARBA00022490"/>
    </source>
</evidence>
<dbReference type="PATRIC" id="fig|33050.5.peg.2472"/>
<dbReference type="AlphaFoldDB" id="A0A0N9U728"/>
<comment type="function">
    <text evidence="7">Catalyzes the NAD(P)-dependent oxidation of 4-(phosphooxy)-L-threonine (HTP) into 2-amino-3-oxo-4-(phosphooxy)butyric acid which spontaneously decarboxylates to form 3-amino-2-oxopropyl phosphate (AHAP).</text>
</comment>
<keyword evidence="7" id="KW-0460">Magnesium</keyword>
<dbReference type="EC" id="1.1.1.262" evidence="7"/>
<dbReference type="OrthoDB" id="9801783at2"/>
<evidence type="ECO:0000256" key="7">
    <source>
        <dbReference type="HAMAP-Rule" id="MF_00536"/>
    </source>
</evidence>
<feature type="binding site" evidence="7">
    <location>
        <position position="214"/>
    </location>
    <ligand>
        <name>a divalent metal cation</name>
        <dbReference type="ChEBI" id="CHEBI:60240"/>
        <note>ligand shared between dimeric partners</note>
    </ligand>
</feature>
<dbReference type="InterPro" id="IPR005255">
    <property type="entry name" value="PdxA_fam"/>
</dbReference>
<comment type="miscellaneous">
    <text evidence="7">The active site is located at the dimer interface.</text>
</comment>
<keyword evidence="1 7" id="KW-0963">Cytoplasm</keyword>
<dbReference type="Pfam" id="PF04166">
    <property type="entry name" value="PdxA"/>
    <property type="match status" value="1"/>
</dbReference>
<dbReference type="NCBIfam" id="NF003699">
    <property type="entry name" value="PRK05312.1"/>
    <property type="match status" value="1"/>
</dbReference>
<evidence type="ECO:0000313" key="8">
    <source>
        <dbReference type="EMBL" id="ALH81056.1"/>
    </source>
</evidence>
<keyword evidence="6 7" id="KW-0664">Pyridoxine biosynthesis</keyword>
<feature type="binding site" evidence="7">
    <location>
        <position position="169"/>
    </location>
    <ligand>
        <name>a divalent metal cation</name>
        <dbReference type="ChEBI" id="CHEBI:60240"/>
        <note>ligand shared between dimeric partners</note>
    </ligand>
</feature>
<dbReference type="GO" id="GO:0050570">
    <property type="term" value="F:4-hydroxythreonine-4-phosphate dehydrogenase activity"/>
    <property type="evidence" value="ECO:0007669"/>
    <property type="project" value="UniProtKB-UniRule"/>
</dbReference>
<keyword evidence="5 7" id="KW-0520">NAD</keyword>
<dbReference type="SUPFAM" id="SSF53659">
    <property type="entry name" value="Isocitrate/Isopropylmalate dehydrogenase-like"/>
    <property type="match status" value="1"/>
</dbReference>
<dbReference type="Gene3D" id="3.40.718.10">
    <property type="entry name" value="Isopropylmalate Dehydrogenase"/>
    <property type="match status" value="1"/>
</dbReference>
<dbReference type="PANTHER" id="PTHR30004:SF6">
    <property type="entry name" value="D-THREONATE 4-PHOSPHATE DEHYDROGENASE"/>
    <property type="match status" value="1"/>
</dbReference>
<keyword evidence="2 7" id="KW-0479">Metal-binding</keyword>
<dbReference type="InterPro" id="IPR037510">
    <property type="entry name" value="PdxA"/>
</dbReference>
<keyword evidence="7" id="KW-0170">Cobalt</keyword>
<evidence type="ECO:0000313" key="9">
    <source>
        <dbReference type="Proteomes" id="UP000058074"/>
    </source>
</evidence>
<accession>A0A0N9U728</accession>
<comment type="subunit">
    <text evidence="7">Homodimer.</text>
</comment>
<dbReference type="EMBL" id="CP012700">
    <property type="protein sequence ID" value="ALH81056.1"/>
    <property type="molecule type" value="Genomic_DNA"/>
</dbReference>
<dbReference type="PANTHER" id="PTHR30004">
    <property type="entry name" value="4-HYDROXYTHREONINE-4-PHOSPHATE DEHYDROGENASE"/>
    <property type="match status" value="1"/>
</dbReference>
<evidence type="ECO:0000256" key="5">
    <source>
        <dbReference type="ARBA" id="ARBA00023027"/>
    </source>
</evidence>
<evidence type="ECO:0000256" key="6">
    <source>
        <dbReference type="ARBA" id="ARBA00023096"/>
    </source>
</evidence>
<comment type="catalytic activity">
    <reaction evidence="7">
        <text>4-(phosphooxy)-L-threonine + NAD(+) = 3-amino-2-oxopropyl phosphate + CO2 + NADH</text>
        <dbReference type="Rhea" id="RHEA:32275"/>
        <dbReference type="ChEBI" id="CHEBI:16526"/>
        <dbReference type="ChEBI" id="CHEBI:57279"/>
        <dbReference type="ChEBI" id="CHEBI:57540"/>
        <dbReference type="ChEBI" id="CHEBI:57945"/>
        <dbReference type="ChEBI" id="CHEBI:58452"/>
        <dbReference type="EC" id="1.1.1.262"/>
    </reaction>
</comment>
<dbReference type="GO" id="GO:0051287">
    <property type="term" value="F:NAD binding"/>
    <property type="evidence" value="ECO:0007669"/>
    <property type="project" value="InterPro"/>
</dbReference>
<comment type="similarity">
    <text evidence="7">Belongs to the PdxA family.</text>
</comment>
<comment type="cofactor">
    <cofactor evidence="7">
        <name>Zn(2+)</name>
        <dbReference type="ChEBI" id="CHEBI:29105"/>
    </cofactor>
    <cofactor evidence="7">
        <name>Mg(2+)</name>
        <dbReference type="ChEBI" id="CHEBI:18420"/>
    </cofactor>
    <cofactor evidence="7">
        <name>Co(2+)</name>
        <dbReference type="ChEBI" id="CHEBI:48828"/>
    </cofactor>
    <text evidence="7">Binds 1 divalent metal cation per subunit. Can use ions such as Zn(2+), Mg(2+) or Co(2+).</text>
</comment>
<organism evidence="8 9">
    <name type="scientific">Sphingopyxis macrogoltabida</name>
    <name type="common">Sphingomonas macrogoltabidus</name>
    <dbReference type="NCBI Taxonomy" id="33050"/>
    <lineage>
        <taxon>Bacteria</taxon>
        <taxon>Pseudomonadati</taxon>
        <taxon>Pseudomonadota</taxon>
        <taxon>Alphaproteobacteria</taxon>
        <taxon>Sphingomonadales</taxon>
        <taxon>Sphingomonadaceae</taxon>
        <taxon>Sphingopyxis</taxon>
    </lineage>
</organism>
<dbReference type="GO" id="GO:0005737">
    <property type="term" value="C:cytoplasm"/>
    <property type="evidence" value="ECO:0007669"/>
    <property type="project" value="UniProtKB-SubCell"/>
</dbReference>
<keyword evidence="4 7" id="KW-0560">Oxidoreductase</keyword>
<dbReference type="GO" id="GO:0000287">
    <property type="term" value="F:magnesium ion binding"/>
    <property type="evidence" value="ECO:0007669"/>
    <property type="project" value="UniProtKB-UniRule"/>
</dbReference>
<proteinExistence type="inferred from homology"/>
<dbReference type="GO" id="GO:0008615">
    <property type="term" value="P:pyridoxine biosynthetic process"/>
    <property type="evidence" value="ECO:0007669"/>
    <property type="project" value="UniProtKB-UniRule"/>
</dbReference>
<dbReference type="Proteomes" id="UP000058074">
    <property type="component" value="Chromosome"/>
</dbReference>
<comment type="subcellular location">
    <subcellularLocation>
        <location evidence="7">Cytoplasm</location>
    </subcellularLocation>
</comment>
<reference evidence="8 9" key="1">
    <citation type="journal article" date="2015" name="Genome Announc.">
        <title>Complete Genome Sequence of Polypropylene Glycol- and Polyethylene Glycol-Degrading Sphingopyxis macrogoltabida Strain EY-1.</title>
        <authorList>
            <person name="Ohtsubo Y."/>
            <person name="Nagata Y."/>
            <person name="Numata M."/>
            <person name="Tsuchikane K."/>
            <person name="Hosoyama A."/>
            <person name="Yamazoe A."/>
            <person name="Tsuda M."/>
            <person name="Fujita N."/>
            <person name="Kawai F."/>
        </authorList>
    </citation>
    <scope>NUCLEOTIDE SEQUENCE [LARGE SCALE GENOMIC DNA]</scope>
    <source>
        <strain evidence="8 9">EY-1</strain>
    </source>
</reference>
<keyword evidence="3 7" id="KW-0521">NADP</keyword>
<feature type="binding site" evidence="7">
    <location>
        <position position="269"/>
    </location>
    <ligand>
        <name>a divalent metal cation</name>
        <dbReference type="ChEBI" id="CHEBI:60240"/>
        <note>ligand shared between dimeric partners</note>
    </ligand>
</feature>
<feature type="binding site" evidence="7">
    <location>
        <position position="295"/>
    </location>
    <ligand>
        <name>substrate</name>
    </ligand>
</feature>
<dbReference type="UniPathway" id="UPA00244">
    <property type="reaction ID" value="UER00312"/>
</dbReference>
<comment type="caution">
    <text evidence="7">Lacks conserved residue(s) required for the propagation of feature annotation.</text>
</comment>